<feature type="region of interest" description="Disordered" evidence="1">
    <location>
        <begin position="60"/>
        <end position="121"/>
    </location>
</feature>
<evidence type="ECO:0000256" key="1">
    <source>
        <dbReference type="SAM" id="MobiDB-lite"/>
    </source>
</evidence>
<proteinExistence type="predicted"/>
<protein>
    <submittedName>
        <fullName evidence="2">Uncharacterized protein</fullName>
    </submittedName>
</protein>
<reference evidence="2" key="1">
    <citation type="submission" date="2021-03" db="EMBL/GenBank/DDBJ databases">
        <title>Draft genome sequence of rust myrtle Austropuccinia psidii MF-1, a brazilian biotype.</title>
        <authorList>
            <person name="Quecine M.C."/>
            <person name="Pachon D.M.R."/>
            <person name="Bonatelli M.L."/>
            <person name="Correr F.H."/>
            <person name="Franceschini L.M."/>
            <person name="Leite T.F."/>
            <person name="Margarido G.R.A."/>
            <person name="Almeida C.A."/>
            <person name="Ferrarezi J.A."/>
            <person name="Labate C.A."/>
        </authorList>
    </citation>
    <scope>NUCLEOTIDE SEQUENCE</scope>
    <source>
        <strain evidence="2">MF-1</strain>
    </source>
</reference>
<organism evidence="2 3">
    <name type="scientific">Austropuccinia psidii MF-1</name>
    <dbReference type="NCBI Taxonomy" id="1389203"/>
    <lineage>
        <taxon>Eukaryota</taxon>
        <taxon>Fungi</taxon>
        <taxon>Dikarya</taxon>
        <taxon>Basidiomycota</taxon>
        <taxon>Pucciniomycotina</taxon>
        <taxon>Pucciniomycetes</taxon>
        <taxon>Pucciniales</taxon>
        <taxon>Sphaerophragmiaceae</taxon>
        <taxon>Austropuccinia</taxon>
    </lineage>
</organism>
<gene>
    <name evidence="2" type="ORF">O181_095201</name>
</gene>
<sequence length="158" mass="17222">MLEGPLQLVVGQFVPAQKSPSQGSTLKVEVVLNSAGHQSSTSPSQPPAKIFQSQVIPSNPRNFQPVHSTIPSSIPPPSPSPSTARPSLISTVRPLPIPQPRNSPMVMSQQLQPVSRRREDCSTLQLPAAQIFQPREHWPIWVTREDPNMESEGKDAVA</sequence>
<dbReference type="Proteomes" id="UP000765509">
    <property type="component" value="Unassembled WGS sequence"/>
</dbReference>
<dbReference type="EMBL" id="AVOT02062486">
    <property type="protein sequence ID" value="MBW0555486.1"/>
    <property type="molecule type" value="Genomic_DNA"/>
</dbReference>
<evidence type="ECO:0000313" key="2">
    <source>
        <dbReference type="EMBL" id="MBW0555486.1"/>
    </source>
</evidence>
<keyword evidence="3" id="KW-1185">Reference proteome</keyword>
<evidence type="ECO:0000313" key="3">
    <source>
        <dbReference type="Proteomes" id="UP000765509"/>
    </source>
</evidence>
<accession>A0A9Q3PD28</accession>
<comment type="caution">
    <text evidence="2">The sequence shown here is derived from an EMBL/GenBank/DDBJ whole genome shotgun (WGS) entry which is preliminary data.</text>
</comment>
<name>A0A9Q3PD28_9BASI</name>
<feature type="compositionally biased region" description="Polar residues" evidence="1">
    <location>
        <begin position="102"/>
        <end position="113"/>
    </location>
</feature>
<dbReference type="AlphaFoldDB" id="A0A9Q3PD28"/>